<dbReference type="Proteomes" id="UP000191055">
    <property type="component" value="Unassembled WGS sequence"/>
</dbReference>
<evidence type="ECO:0008006" key="6">
    <source>
        <dbReference type="Google" id="ProtNLM"/>
    </source>
</evidence>
<name>A0A1T5H143_9BACT</name>
<reference evidence="4 5" key="1">
    <citation type="submission" date="2017-02" db="EMBL/GenBank/DDBJ databases">
        <authorList>
            <person name="Peterson S.W."/>
        </authorList>
    </citation>
    <scope>NUCLEOTIDE SEQUENCE [LARGE SCALE GENOMIC DNA]</scope>
    <source>
        <strain evidence="4 5">DSM 24412</strain>
    </source>
</reference>
<gene>
    <name evidence="4" type="ORF">SAMN03080601_02027</name>
</gene>
<sequence>MRNSSIISICMIGMLLLTTGLFSQEETPISQDVRVVREYTPTVSDAIKISEMPDISEPDVPAPRFEYRLSGRAITGAPEVVPLIPARMAPAPPEELNTSYIKGYAGNYDLLGGALYYNLVQNNDFAIALKAGHESSWGRLSVGDSKNKAHYHDTNGGLYMRHFFRGKTLSLDMDFNNYAYRYYGGRNMHPESIYRIAIPDSDPEAFRNASGADLVPDPTQHQTTFDIDLGLLNHVNHRNSNRYDMGLGFSTFGNRTGVTENQFRYRGDFDIPIGELFLRLGTSLNHASVNHGNNAFLAQGDFGGRQQTLVEANPAMLRIGDHYMLNMGLRIGAEFDDIEDNFYLSPDVWGRVAIADGVVGLKGGVTGEIRPATYRNIMAENPFAAPDMHVKTAFHGVKFFMGATANFSAMTTFSAKVEYNVFRDEHFFVNRSYLYQDQSQYEYANIFDVVYDDGQLLTVSGELNLNFSPDLDLMLRGSYYSWTLDEQEHAWHKPGMEIGVRASYHMDESLTLYGSFNLLGDRQAKIPFDLGTEVITLDPVYDFNLGANYALNRRWNFFGEFRNLFASRYYQWHGYPMQGFNARIGAGYSF</sequence>
<dbReference type="Gene3D" id="2.40.170.20">
    <property type="entry name" value="TonB-dependent receptor, beta-barrel domain"/>
    <property type="match status" value="1"/>
</dbReference>
<dbReference type="AlphaFoldDB" id="A0A1T5H143"/>
<proteinExistence type="predicted"/>
<keyword evidence="3" id="KW-0998">Cell outer membrane</keyword>
<evidence type="ECO:0000256" key="2">
    <source>
        <dbReference type="ARBA" id="ARBA00023136"/>
    </source>
</evidence>
<dbReference type="SUPFAM" id="SSF56935">
    <property type="entry name" value="Porins"/>
    <property type="match status" value="1"/>
</dbReference>
<dbReference type="GO" id="GO:0009279">
    <property type="term" value="C:cell outer membrane"/>
    <property type="evidence" value="ECO:0007669"/>
    <property type="project" value="UniProtKB-SubCell"/>
</dbReference>
<dbReference type="STRING" id="889453.SAMN03080601_02027"/>
<organism evidence="4 5">
    <name type="scientific">Alkalitalea saponilacus</name>
    <dbReference type="NCBI Taxonomy" id="889453"/>
    <lineage>
        <taxon>Bacteria</taxon>
        <taxon>Pseudomonadati</taxon>
        <taxon>Bacteroidota</taxon>
        <taxon>Bacteroidia</taxon>
        <taxon>Marinilabiliales</taxon>
        <taxon>Marinilabiliaceae</taxon>
        <taxon>Alkalitalea</taxon>
    </lineage>
</organism>
<accession>A0A1T5H143</accession>
<evidence type="ECO:0000256" key="1">
    <source>
        <dbReference type="ARBA" id="ARBA00004442"/>
    </source>
</evidence>
<evidence type="ECO:0000256" key="3">
    <source>
        <dbReference type="ARBA" id="ARBA00023237"/>
    </source>
</evidence>
<protein>
    <recommendedName>
        <fullName evidence="6">TonB dependent receptor</fullName>
    </recommendedName>
</protein>
<comment type="subcellular location">
    <subcellularLocation>
        <location evidence="1">Cell outer membrane</location>
    </subcellularLocation>
</comment>
<evidence type="ECO:0000313" key="4">
    <source>
        <dbReference type="EMBL" id="SKC14427.1"/>
    </source>
</evidence>
<keyword evidence="5" id="KW-1185">Reference proteome</keyword>
<dbReference type="InterPro" id="IPR036942">
    <property type="entry name" value="Beta-barrel_TonB_sf"/>
</dbReference>
<evidence type="ECO:0000313" key="5">
    <source>
        <dbReference type="Proteomes" id="UP000191055"/>
    </source>
</evidence>
<dbReference type="EMBL" id="FUYV01000011">
    <property type="protein sequence ID" value="SKC14427.1"/>
    <property type="molecule type" value="Genomic_DNA"/>
</dbReference>
<keyword evidence="2" id="KW-0472">Membrane</keyword>